<keyword evidence="3 4" id="KW-0732">Signal</keyword>
<dbReference type="PROSITE" id="PS51257">
    <property type="entry name" value="PROKAR_LIPOPROTEIN"/>
    <property type="match status" value="1"/>
</dbReference>
<dbReference type="InterPro" id="IPR006059">
    <property type="entry name" value="SBP"/>
</dbReference>
<evidence type="ECO:0000256" key="1">
    <source>
        <dbReference type="ARBA" id="ARBA00008520"/>
    </source>
</evidence>
<keyword evidence="2" id="KW-0813">Transport</keyword>
<dbReference type="PANTHER" id="PTHR30061">
    <property type="entry name" value="MALTOSE-BINDING PERIPLASMIC PROTEIN"/>
    <property type="match status" value="1"/>
</dbReference>
<dbReference type="Gene3D" id="3.40.190.10">
    <property type="entry name" value="Periplasmic binding protein-like II"/>
    <property type="match status" value="2"/>
</dbReference>
<accession>A0ABV1H428</accession>
<evidence type="ECO:0000256" key="3">
    <source>
        <dbReference type="ARBA" id="ARBA00022729"/>
    </source>
</evidence>
<feature type="chain" id="PRO_5046514029" evidence="4">
    <location>
        <begin position="20"/>
        <end position="420"/>
    </location>
</feature>
<organism evidence="5 6">
    <name type="scientific">Lachnospira intestinalis</name>
    <dbReference type="NCBI Taxonomy" id="3133158"/>
    <lineage>
        <taxon>Bacteria</taxon>
        <taxon>Bacillati</taxon>
        <taxon>Bacillota</taxon>
        <taxon>Clostridia</taxon>
        <taxon>Lachnospirales</taxon>
        <taxon>Lachnospiraceae</taxon>
        <taxon>Lachnospira</taxon>
    </lineage>
</organism>
<proteinExistence type="inferred from homology"/>
<keyword evidence="6" id="KW-1185">Reference proteome</keyword>
<protein>
    <submittedName>
        <fullName evidence="5">Extracellular solute-binding protein</fullName>
    </submittedName>
</protein>
<dbReference type="EMBL" id="JBBMFS010000003">
    <property type="protein sequence ID" value="MEQ2554459.1"/>
    <property type="molecule type" value="Genomic_DNA"/>
</dbReference>
<comment type="similarity">
    <text evidence="1">Belongs to the bacterial solute-binding protein 1 family.</text>
</comment>
<sequence length="420" mass="45187">MKKRRMTAAFLAAALGVTALTGCGGTGGSTDTGKSTEAEKISTTITVWGCAEDQADENGKWLQTMCEKFNTEHPEWDLTFEYGVCSEQDAGKTVPQDPSNSADVYFFANDQLQTLIDAKAIAKLGGETADYVKSTNSQAIVDSVTVDGAVYGVPFTTNTWFMYYDKSKFTDSDVKSLDTMLAKDKVAFNITEGWYMSSFFLANDCVYFGKDGKDNAAGIDISGDKGTNATKAMVSMVSNPNFVNDAGGVGIAGLRDGSVAAYFSGSWDYKNVKEILGDNFGAVQLPTVKIGGTDKQLKAFAGSKAVAVNPNCKYQQIAVALAKYLGGKEAQQSHYDLRSVIPCNTELLAVEPVKSDVLVTAQNNTFNNTAVIQPTVTGMNNYWTPAQNFSKSIVNGEITLDNAAEKTEDFYKLINTSIVK</sequence>
<evidence type="ECO:0000256" key="2">
    <source>
        <dbReference type="ARBA" id="ARBA00022448"/>
    </source>
</evidence>
<comment type="caution">
    <text evidence="5">The sequence shown here is derived from an EMBL/GenBank/DDBJ whole genome shotgun (WGS) entry which is preliminary data.</text>
</comment>
<reference evidence="5" key="1">
    <citation type="submission" date="2024-03" db="EMBL/GenBank/DDBJ databases">
        <title>Human intestinal bacterial collection.</title>
        <authorList>
            <person name="Pauvert C."/>
            <person name="Hitch T.C.A."/>
            <person name="Clavel T."/>
        </authorList>
    </citation>
    <scope>NUCLEOTIDE SEQUENCE [LARGE SCALE GENOMIC DNA]</scope>
    <source>
        <strain evidence="5">CLA-AA-H89B</strain>
    </source>
</reference>
<evidence type="ECO:0000313" key="6">
    <source>
        <dbReference type="Proteomes" id="UP001546774"/>
    </source>
</evidence>
<dbReference type="Proteomes" id="UP001546774">
    <property type="component" value="Unassembled WGS sequence"/>
</dbReference>
<dbReference type="SUPFAM" id="SSF53850">
    <property type="entry name" value="Periplasmic binding protein-like II"/>
    <property type="match status" value="1"/>
</dbReference>
<feature type="signal peptide" evidence="4">
    <location>
        <begin position="1"/>
        <end position="19"/>
    </location>
</feature>
<evidence type="ECO:0000256" key="4">
    <source>
        <dbReference type="SAM" id="SignalP"/>
    </source>
</evidence>
<dbReference type="Pfam" id="PF13416">
    <property type="entry name" value="SBP_bac_8"/>
    <property type="match status" value="1"/>
</dbReference>
<dbReference type="CDD" id="cd13655">
    <property type="entry name" value="PBP2_oligosaccharide_1"/>
    <property type="match status" value="1"/>
</dbReference>
<gene>
    <name evidence="5" type="ORF">WMO37_05420</name>
</gene>
<evidence type="ECO:0000313" key="5">
    <source>
        <dbReference type="EMBL" id="MEQ2554459.1"/>
    </source>
</evidence>
<dbReference type="PANTHER" id="PTHR30061:SF50">
    <property type="entry name" value="MALTOSE_MALTODEXTRIN-BINDING PERIPLASMIC PROTEIN"/>
    <property type="match status" value="1"/>
</dbReference>
<name>A0ABV1H428_9FIRM</name>